<dbReference type="SFLD" id="SFLDF00299">
    <property type="entry name" value="anaerobic_ribonucleoside-triph"/>
    <property type="match status" value="1"/>
</dbReference>
<dbReference type="SFLD" id="SFLDG01066">
    <property type="entry name" value="organic_radical-activating_enz"/>
    <property type="match status" value="1"/>
</dbReference>
<keyword evidence="7 8" id="KW-0560">Oxidoreductase</keyword>
<name>A0A380LMB6_9FIRM</name>
<keyword evidence="6" id="KW-0411">Iron-sulfur</keyword>
<dbReference type="GeneID" id="77462866"/>
<dbReference type="SFLD" id="SFLDS00029">
    <property type="entry name" value="Radical_SAM"/>
    <property type="match status" value="1"/>
</dbReference>
<dbReference type="Proteomes" id="UP000255523">
    <property type="component" value="Unassembled WGS sequence"/>
</dbReference>
<evidence type="ECO:0000256" key="1">
    <source>
        <dbReference type="ARBA" id="ARBA00001966"/>
    </source>
</evidence>
<dbReference type="InterPro" id="IPR034457">
    <property type="entry name" value="Organic_radical-activating"/>
</dbReference>
<dbReference type="SUPFAM" id="SSF102114">
    <property type="entry name" value="Radical SAM enzymes"/>
    <property type="match status" value="1"/>
</dbReference>
<dbReference type="InterPro" id="IPR058240">
    <property type="entry name" value="rSAM_sf"/>
</dbReference>
<dbReference type="InterPro" id="IPR012837">
    <property type="entry name" value="NrdG"/>
</dbReference>
<dbReference type="PANTHER" id="PTHR30352">
    <property type="entry name" value="PYRUVATE FORMATE-LYASE-ACTIVATING ENZYME"/>
    <property type="match status" value="1"/>
</dbReference>
<dbReference type="Pfam" id="PF13353">
    <property type="entry name" value="Fer4_12"/>
    <property type="match status" value="1"/>
</dbReference>
<evidence type="ECO:0000313" key="8">
    <source>
        <dbReference type="EMBL" id="SUO04998.1"/>
    </source>
</evidence>
<dbReference type="GO" id="GO:0004748">
    <property type="term" value="F:ribonucleoside-diphosphate reductase activity, thioredoxin disulfide as acceptor"/>
    <property type="evidence" value="ECO:0007669"/>
    <property type="project" value="TreeGrafter"/>
</dbReference>
<dbReference type="PIRSF" id="PIRSF000368">
    <property type="entry name" value="NrdG"/>
    <property type="match status" value="1"/>
</dbReference>
<comment type="similarity">
    <text evidence="7">Belongs to the organic radical-activating enzymes family.</text>
</comment>
<evidence type="ECO:0000256" key="3">
    <source>
        <dbReference type="ARBA" id="ARBA00022691"/>
    </source>
</evidence>
<dbReference type="GO" id="GO:0051539">
    <property type="term" value="F:4 iron, 4 sulfur cluster binding"/>
    <property type="evidence" value="ECO:0007669"/>
    <property type="project" value="UniProtKB-KW"/>
</dbReference>
<dbReference type="EMBL" id="UHFX01000003">
    <property type="protein sequence ID" value="SUO04998.1"/>
    <property type="molecule type" value="Genomic_DNA"/>
</dbReference>
<proteinExistence type="inferred from homology"/>
<dbReference type="InterPro" id="IPR007197">
    <property type="entry name" value="rSAM"/>
</dbReference>
<keyword evidence="2" id="KW-0004">4Fe-4S</keyword>
<organism evidence="8 9">
    <name type="scientific">Faecalicoccus pleomorphus</name>
    <dbReference type="NCBI Taxonomy" id="1323"/>
    <lineage>
        <taxon>Bacteria</taxon>
        <taxon>Bacillati</taxon>
        <taxon>Bacillota</taxon>
        <taxon>Erysipelotrichia</taxon>
        <taxon>Erysipelotrichales</taxon>
        <taxon>Erysipelotrichaceae</taxon>
        <taxon>Faecalicoccus</taxon>
    </lineage>
</organism>
<sequence length="173" mass="19915">MNYGNIKHYDIADGEGVRVTLFVSGCTNCCPGCFQPETWDFNYGKPYTKETEQEILEALKPGYIQGLTLLGGEPFEPENQRELVHLLKKVKETYPDKDIWSYTGFILDQDLLEGGRRYCEVTDEMLSYIDVLVDGPFKQEQKNIALAFRGSENQRVIDLKKSLQEKEVILYLE</sequence>
<evidence type="ECO:0000256" key="4">
    <source>
        <dbReference type="ARBA" id="ARBA00022723"/>
    </source>
</evidence>
<keyword evidence="3" id="KW-0949">S-adenosyl-L-methionine</keyword>
<dbReference type="RefSeq" id="WP_022789573.1">
    <property type="nucleotide sequence ID" value="NZ_JACJKL010000016.1"/>
</dbReference>
<keyword evidence="4" id="KW-0479">Metal-binding</keyword>
<dbReference type="EC" id="1.97.1.-" evidence="7"/>
<dbReference type="AlphaFoldDB" id="A0A380LMB6"/>
<evidence type="ECO:0000313" key="9">
    <source>
        <dbReference type="Proteomes" id="UP000255523"/>
    </source>
</evidence>
<dbReference type="SFLD" id="SFLDG01063">
    <property type="entry name" value="activating_enzymes__group_1"/>
    <property type="match status" value="1"/>
</dbReference>
<dbReference type="GO" id="GO:0043365">
    <property type="term" value="F:[formate-C-acetyltransferase]-activating enzyme activity"/>
    <property type="evidence" value="ECO:0007669"/>
    <property type="project" value="InterPro"/>
</dbReference>
<comment type="function">
    <text evidence="7">Activation of anaerobic ribonucleoside-triphosphate reductase under anaerobic conditions by generation of an organic free radical, using S-adenosylmethionine and reduced flavodoxin as cosubstrates to produce 5'-deoxy-adenosine.</text>
</comment>
<dbReference type="Gene3D" id="3.20.20.70">
    <property type="entry name" value="Aldolase class I"/>
    <property type="match status" value="1"/>
</dbReference>
<protein>
    <recommendedName>
        <fullName evidence="7">Anaerobic ribonucleoside-triphosphate reductase-activating protein</fullName>
        <ecNumber evidence="7">1.97.1.-</ecNumber>
    </recommendedName>
</protein>
<evidence type="ECO:0000256" key="7">
    <source>
        <dbReference type="PIRNR" id="PIRNR000368"/>
    </source>
</evidence>
<evidence type="ECO:0000256" key="6">
    <source>
        <dbReference type="ARBA" id="ARBA00023014"/>
    </source>
</evidence>
<dbReference type="OrthoDB" id="9782387at2"/>
<dbReference type="CDD" id="cd01335">
    <property type="entry name" value="Radical_SAM"/>
    <property type="match status" value="1"/>
</dbReference>
<dbReference type="InterPro" id="IPR013785">
    <property type="entry name" value="Aldolase_TIM"/>
</dbReference>
<evidence type="ECO:0000256" key="5">
    <source>
        <dbReference type="ARBA" id="ARBA00023004"/>
    </source>
</evidence>
<evidence type="ECO:0000256" key="2">
    <source>
        <dbReference type="ARBA" id="ARBA00022485"/>
    </source>
</evidence>
<dbReference type="NCBIfam" id="TIGR02491">
    <property type="entry name" value="NrdG"/>
    <property type="match status" value="1"/>
</dbReference>
<accession>A0A380LMB6</accession>
<gene>
    <name evidence="8" type="primary">pflA_2</name>
    <name evidence="8" type="ORF">NCTC11087_01931</name>
</gene>
<dbReference type="PANTHER" id="PTHR30352:SF2">
    <property type="entry name" value="ANAEROBIC RIBONUCLEOSIDE-TRIPHOSPHATE REDUCTASE-ACTIVATING PROTEIN"/>
    <property type="match status" value="1"/>
</dbReference>
<keyword evidence="9" id="KW-1185">Reference proteome</keyword>
<keyword evidence="5" id="KW-0408">Iron</keyword>
<dbReference type="GO" id="GO:0046872">
    <property type="term" value="F:metal ion binding"/>
    <property type="evidence" value="ECO:0007669"/>
    <property type="project" value="UniProtKB-KW"/>
</dbReference>
<reference evidence="8 9" key="1">
    <citation type="submission" date="2018-06" db="EMBL/GenBank/DDBJ databases">
        <authorList>
            <consortium name="Pathogen Informatics"/>
            <person name="Doyle S."/>
        </authorList>
    </citation>
    <scope>NUCLEOTIDE SEQUENCE [LARGE SCALE GENOMIC DNA]</scope>
    <source>
        <strain evidence="8 9">NCTC11087</strain>
    </source>
</reference>
<comment type="cofactor">
    <cofactor evidence="1">
        <name>[4Fe-4S] cluster</name>
        <dbReference type="ChEBI" id="CHEBI:49883"/>
    </cofactor>
</comment>